<evidence type="ECO:0000256" key="1">
    <source>
        <dbReference type="ARBA" id="ARBA00022491"/>
    </source>
</evidence>
<comment type="caution">
    <text evidence="7">The sequence shown here is derived from an EMBL/GenBank/DDBJ whole genome shotgun (WGS) entry which is preliminary data.</text>
</comment>
<keyword evidence="4" id="KW-0804">Transcription</keyword>
<evidence type="ECO:0000256" key="4">
    <source>
        <dbReference type="ARBA" id="ARBA00023163"/>
    </source>
</evidence>
<evidence type="ECO:0000313" key="7">
    <source>
        <dbReference type="EMBL" id="MFC4755429.1"/>
    </source>
</evidence>
<feature type="DNA-binding region" description="H-T-H motif" evidence="5">
    <location>
        <begin position="32"/>
        <end position="51"/>
    </location>
</feature>
<evidence type="ECO:0000256" key="2">
    <source>
        <dbReference type="ARBA" id="ARBA00023015"/>
    </source>
</evidence>
<dbReference type="Proteomes" id="UP001595836">
    <property type="component" value="Unassembled WGS sequence"/>
</dbReference>
<keyword evidence="3 5" id="KW-0238">DNA-binding</keyword>
<proteinExistence type="predicted"/>
<organism evidence="7 8">
    <name type="scientific">Dietzia aurantiaca</name>
    <dbReference type="NCBI Taxonomy" id="983873"/>
    <lineage>
        <taxon>Bacteria</taxon>
        <taxon>Bacillati</taxon>
        <taxon>Actinomycetota</taxon>
        <taxon>Actinomycetes</taxon>
        <taxon>Mycobacteriales</taxon>
        <taxon>Dietziaceae</taxon>
        <taxon>Dietzia</taxon>
    </lineage>
</organism>
<dbReference type="SUPFAM" id="SSF46689">
    <property type="entry name" value="Homeodomain-like"/>
    <property type="match status" value="1"/>
</dbReference>
<evidence type="ECO:0000256" key="3">
    <source>
        <dbReference type="ARBA" id="ARBA00023125"/>
    </source>
</evidence>
<dbReference type="InterPro" id="IPR039538">
    <property type="entry name" value="BetI_C"/>
</dbReference>
<feature type="domain" description="HTH tetR-type" evidence="6">
    <location>
        <begin position="9"/>
        <end position="69"/>
    </location>
</feature>
<dbReference type="Gene3D" id="1.10.357.10">
    <property type="entry name" value="Tetracycline Repressor, domain 2"/>
    <property type="match status" value="1"/>
</dbReference>
<dbReference type="Pfam" id="PF00440">
    <property type="entry name" value="TetR_N"/>
    <property type="match status" value="1"/>
</dbReference>
<evidence type="ECO:0000313" key="8">
    <source>
        <dbReference type="Proteomes" id="UP001595836"/>
    </source>
</evidence>
<evidence type="ECO:0000256" key="5">
    <source>
        <dbReference type="PROSITE-ProRule" id="PRU00335"/>
    </source>
</evidence>
<dbReference type="RefSeq" id="WP_344988010.1">
    <property type="nucleotide sequence ID" value="NZ_BAABCD010000004.1"/>
</dbReference>
<dbReference type="InterPro" id="IPR050109">
    <property type="entry name" value="HTH-type_TetR-like_transc_reg"/>
</dbReference>
<protein>
    <submittedName>
        <fullName evidence="7">TetR/AcrR family transcriptional regulator</fullName>
    </submittedName>
</protein>
<gene>
    <name evidence="7" type="ORF">ACFO7U_11665</name>
</gene>
<evidence type="ECO:0000259" key="6">
    <source>
        <dbReference type="PROSITE" id="PS50977"/>
    </source>
</evidence>
<reference evidence="8" key="1">
    <citation type="journal article" date="2019" name="Int. J. Syst. Evol. Microbiol.">
        <title>The Global Catalogue of Microorganisms (GCM) 10K type strain sequencing project: providing services to taxonomists for standard genome sequencing and annotation.</title>
        <authorList>
            <consortium name="The Broad Institute Genomics Platform"/>
            <consortium name="The Broad Institute Genome Sequencing Center for Infectious Disease"/>
            <person name="Wu L."/>
            <person name="Ma J."/>
        </authorList>
    </citation>
    <scope>NUCLEOTIDE SEQUENCE [LARGE SCALE GENOMIC DNA]</scope>
    <source>
        <strain evidence="8">JCM 11882</strain>
    </source>
</reference>
<name>A0ABV9PT38_9ACTN</name>
<dbReference type="InterPro" id="IPR036271">
    <property type="entry name" value="Tet_transcr_reg_TetR-rel_C_sf"/>
</dbReference>
<sequence>MAIPPSNVDANRREIASAACELVADGGLDSVSMRRIAKHLGATTGYISHYYADKEDLLEAALRAALSELTAGSAPRSTTLEEWIDNAVLTLPHNVDTQRFWRILTAFQSASLNNARLAQILRDYVVEQISALTDHLAVTLGSTPPEHEVTALARSLFAVVSGLGTTSTITPDAFTTAQLRTIVRSSVCGLLDEFASRHAGIDPAPGGPTPPA</sequence>
<dbReference type="PROSITE" id="PS50977">
    <property type="entry name" value="HTH_TETR_2"/>
    <property type="match status" value="1"/>
</dbReference>
<dbReference type="SUPFAM" id="SSF48498">
    <property type="entry name" value="Tetracyclin repressor-like, C-terminal domain"/>
    <property type="match status" value="1"/>
</dbReference>
<dbReference type="InterPro" id="IPR009057">
    <property type="entry name" value="Homeodomain-like_sf"/>
</dbReference>
<dbReference type="PANTHER" id="PTHR30055">
    <property type="entry name" value="HTH-TYPE TRANSCRIPTIONAL REGULATOR RUTR"/>
    <property type="match status" value="1"/>
</dbReference>
<dbReference type="Pfam" id="PF13977">
    <property type="entry name" value="TetR_C_6"/>
    <property type="match status" value="1"/>
</dbReference>
<dbReference type="InterPro" id="IPR001647">
    <property type="entry name" value="HTH_TetR"/>
</dbReference>
<keyword evidence="8" id="KW-1185">Reference proteome</keyword>
<accession>A0ABV9PT38</accession>
<dbReference type="PANTHER" id="PTHR30055:SF146">
    <property type="entry name" value="HTH-TYPE TRANSCRIPTIONAL DUAL REGULATOR CECR"/>
    <property type="match status" value="1"/>
</dbReference>
<keyword evidence="2" id="KW-0805">Transcription regulation</keyword>
<dbReference type="EMBL" id="JBHSHP010000042">
    <property type="protein sequence ID" value="MFC4755429.1"/>
    <property type="molecule type" value="Genomic_DNA"/>
</dbReference>
<keyword evidence="1" id="KW-0678">Repressor</keyword>